<dbReference type="Proteomes" id="UP000186221">
    <property type="component" value="Unassembled WGS sequence"/>
</dbReference>
<evidence type="ECO:0000313" key="2">
    <source>
        <dbReference type="EMBL" id="SIS43690.1"/>
    </source>
</evidence>
<name>A0A1N7J2X2_9RHOB</name>
<feature type="chain" id="PRO_5012568797" description="Lipoprotein" evidence="1">
    <location>
        <begin position="20"/>
        <end position="38"/>
    </location>
</feature>
<evidence type="ECO:0008006" key="4">
    <source>
        <dbReference type="Google" id="ProtNLM"/>
    </source>
</evidence>
<dbReference type="PROSITE" id="PS51257">
    <property type="entry name" value="PROKAR_LIPOPROTEIN"/>
    <property type="match status" value="1"/>
</dbReference>
<organism evidence="2 3">
    <name type="scientific">Rhodobacter aestuarii</name>
    <dbReference type="NCBI Taxonomy" id="453582"/>
    <lineage>
        <taxon>Bacteria</taxon>
        <taxon>Pseudomonadati</taxon>
        <taxon>Pseudomonadota</taxon>
        <taxon>Alphaproteobacteria</taxon>
        <taxon>Rhodobacterales</taxon>
        <taxon>Rhodobacter group</taxon>
        <taxon>Rhodobacter</taxon>
    </lineage>
</organism>
<gene>
    <name evidence="2" type="ORF">SAMN05421580_101286</name>
</gene>
<accession>A0A1N7J2X2</accession>
<sequence length="38" mass="3954">MSKKAILAVALVAFVAACAPKPEPVEPVTIEPVQSGKY</sequence>
<evidence type="ECO:0000313" key="3">
    <source>
        <dbReference type="Proteomes" id="UP000186221"/>
    </source>
</evidence>
<evidence type="ECO:0000256" key="1">
    <source>
        <dbReference type="SAM" id="SignalP"/>
    </source>
</evidence>
<keyword evidence="1" id="KW-0732">Signal</keyword>
<reference evidence="3" key="1">
    <citation type="submission" date="2017-01" db="EMBL/GenBank/DDBJ databases">
        <authorList>
            <person name="Varghese N."/>
            <person name="Submissions S."/>
        </authorList>
    </citation>
    <scope>NUCLEOTIDE SEQUENCE [LARGE SCALE GENOMIC DNA]</scope>
    <source>
        <strain evidence="3">DSM 19945</strain>
    </source>
</reference>
<keyword evidence="3" id="KW-1185">Reference proteome</keyword>
<feature type="signal peptide" evidence="1">
    <location>
        <begin position="1"/>
        <end position="19"/>
    </location>
</feature>
<proteinExistence type="predicted"/>
<dbReference type="STRING" id="453582.SAMN05421580_101286"/>
<dbReference type="EMBL" id="FTOG01000001">
    <property type="protein sequence ID" value="SIS43690.1"/>
    <property type="molecule type" value="Genomic_DNA"/>
</dbReference>
<protein>
    <recommendedName>
        <fullName evidence="4">Lipoprotein</fullName>
    </recommendedName>
</protein>
<dbReference type="AlphaFoldDB" id="A0A1N7J2X2"/>